<proteinExistence type="predicted"/>
<accession>A0A174PNE6</accession>
<dbReference type="EMBL" id="CZAB01000041">
    <property type="protein sequence ID" value="CUP60178.1"/>
    <property type="molecule type" value="Genomic_DNA"/>
</dbReference>
<evidence type="ECO:0000313" key="2">
    <source>
        <dbReference type="Proteomes" id="UP000095512"/>
    </source>
</evidence>
<dbReference type="AlphaFoldDB" id="A0A174PNE6"/>
<name>A0A174PNE6_9FIRM</name>
<dbReference type="Proteomes" id="UP000095512">
    <property type="component" value="Unassembled WGS sequence"/>
</dbReference>
<reference evidence="1 2" key="1">
    <citation type="submission" date="2015-09" db="EMBL/GenBank/DDBJ databases">
        <authorList>
            <consortium name="Pathogen Informatics"/>
        </authorList>
    </citation>
    <scope>NUCLEOTIDE SEQUENCE [LARGE SCALE GENOMIC DNA]</scope>
    <source>
        <strain evidence="1 2">2789STDY5834865</strain>
    </source>
</reference>
<gene>
    <name evidence="1" type="ORF">ERS852480_03667</name>
</gene>
<evidence type="ECO:0000313" key="1">
    <source>
        <dbReference type="EMBL" id="CUP60178.1"/>
    </source>
</evidence>
<sequence>MQRKYIHYERPDIAGLYYREGNVYFENLDSKNGKIVRIIFPGQGRTRDLVKKSLE</sequence>
<protein>
    <submittedName>
        <fullName evidence="1">Uncharacterized protein</fullName>
    </submittedName>
</protein>
<organism evidence="1 2">
    <name type="scientific">Enterocloster clostridioformis</name>
    <dbReference type="NCBI Taxonomy" id="1531"/>
    <lineage>
        <taxon>Bacteria</taxon>
        <taxon>Bacillati</taxon>
        <taxon>Bacillota</taxon>
        <taxon>Clostridia</taxon>
        <taxon>Lachnospirales</taxon>
        <taxon>Lachnospiraceae</taxon>
        <taxon>Enterocloster</taxon>
    </lineage>
</organism>